<evidence type="ECO:0000259" key="1">
    <source>
        <dbReference type="Pfam" id="PF00535"/>
    </source>
</evidence>
<keyword evidence="3" id="KW-1185">Reference proteome</keyword>
<gene>
    <name evidence="2" type="ORF">HW561_16185</name>
</gene>
<dbReference type="Proteomes" id="UP000630805">
    <property type="component" value="Unassembled WGS sequence"/>
</dbReference>
<organism evidence="2 3">
    <name type="scientific">Ruegeria haliotis</name>
    <dbReference type="NCBI Taxonomy" id="2747601"/>
    <lineage>
        <taxon>Bacteria</taxon>
        <taxon>Pseudomonadati</taxon>
        <taxon>Pseudomonadota</taxon>
        <taxon>Alphaproteobacteria</taxon>
        <taxon>Rhodobacterales</taxon>
        <taxon>Roseobacteraceae</taxon>
        <taxon>Ruegeria</taxon>
    </lineage>
</organism>
<dbReference type="RefSeq" id="WP_176866388.1">
    <property type="nucleotide sequence ID" value="NZ_JABXWT010000011.1"/>
</dbReference>
<dbReference type="CDD" id="cd00761">
    <property type="entry name" value="Glyco_tranf_GTA_type"/>
    <property type="match status" value="1"/>
</dbReference>
<dbReference type="SUPFAM" id="SSF53448">
    <property type="entry name" value="Nucleotide-diphospho-sugar transferases"/>
    <property type="match status" value="1"/>
</dbReference>
<dbReference type="PANTHER" id="PTHR43685:SF2">
    <property type="entry name" value="GLYCOSYLTRANSFERASE 2-LIKE DOMAIN-CONTAINING PROTEIN"/>
    <property type="match status" value="1"/>
</dbReference>
<sequence length="329" mass="36106">MSACVTVIIAAFNAQSTLARAIRSALEQPQTAEVIVVDDASDDGTCTAANEEAERDLRVRLIRQAVNQGPAAARNRALDAAMSEYVAILDSDDVFIPGRLDLLLSCQHCEMVADNIAFVTPEYLTTAISQDWSTIAPDFTLLEPTEFVLGNLRQNGVSRGELGFLKPVLSRAFLDKHKLRYDPSLRLGEDYDLYVRMMLAGARMRVTCRPGYAAVVRSDSISAQHSAADLGALQTALESHLDAGGQSPNLTRAMQAHLRDVRYKRDHRVCLDLRRRQGIVAALQYLFGAGDRAWPVVRQIVRDKLNLDQMAGDTASKDGSRLLLPPDGL</sequence>
<dbReference type="PANTHER" id="PTHR43685">
    <property type="entry name" value="GLYCOSYLTRANSFERASE"/>
    <property type="match status" value="1"/>
</dbReference>
<dbReference type="EMBL" id="JABXWT010000011">
    <property type="protein sequence ID" value="NVO57334.1"/>
    <property type="molecule type" value="Genomic_DNA"/>
</dbReference>
<dbReference type="InterPro" id="IPR029044">
    <property type="entry name" value="Nucleotide-diphossugar_trans"/>
</dbReference>
<dbReference type="Gene3D" id="3.90.550.10">
    <property type="entry name" value="Spore Coat Polysaccharide Biosynthesis Protein SpsA, Chain A"/>
    <property type="match status" value="1"/>
</dbReference>
<accession>A0ABX2PWD4</accession>
<proteinExistence type="predicted"/>
<comment type="caution">
    <text evidence="2">The sequence shown here is derived from an EMBL/GenBank/DDBJ whole genome shotgun (WGS) entry which is preliminary data.</text>
</comment>
<feature type="domain" description="Glycosyltransferase 2-like" evidence="1">
    <location>
        <begin position="6"/>
        <end position="104"/>
    </location>
</feature>
<reference evidence="2 3" key="1">
    <citation type="submission" date="2020-06" db="EMBL/GenBank/DDBJ databases">
        <authorList>
            <person name="Cao W.R."/>
        </authorList>
    </citation>
    <scope>NUCLEOTIDE SEQUENCE [LARGE SCALE GENOMIC DNA]</scope>
    <source>
        <strain evidence="2 3">B1Z28</strain>
    </source>
</reference>
<dbReference type="InterPro" id="IPR050834">
    <property type="entry name" value="Glycosyltransf_2"/>
</dbReference>
<name>A0ABX2PWD4_9RHOB</name>
<protein>
    <submittedName>
        <fullName evidence="2">Glycosyltransferase</fullName>
    </submittedName>
</protein>
<dbReference type="Pfam" id="PF00535">
    <property type="entry name" value="Glycos_transf_2"/>
    <property type="match status" value="1"/>
</dbReference>
<dbReference type="InterPro" id="IPR001173">
    <property type="entry name" value="Glyco_trans_2-like"/>
</dbReference>
<evidence type="ECO:0000313" key="2">
    <source>
        <dbReference type="EMBL" id="NVO57334.1"/>
    </source>
</evidence>
<evidence type="ECO:0000313" key="3">
    <source>
        <dbReference type="Proteomes" id="UP000630805"/>
    </source>
</evidence>